<dbReference type="EMBL" id="BGPR01018163">
    <property type="protein sequence ID" value="GBN78393.1"/>
    <property type="molecule type" value="Genomic_DNA"/>
</dbReference>
<accession>A0A4Y2RRU9</accession>
<evidence type="ECO:0000313" key="2">
    <source>
        <dbReference type="Proteomes" id="UP000499080"/>
    </source>
</evidence>
<gene>
    <name evidence="1" type="ORF">AVEN_259161_1</name>
</gene>
<evidence type="ECO:0000313" key="1">
    <source>
        <dbReference type="EMBL" id="GBN78393.1"/>
    </source>
</evidence>
<organism evidence="1 2">
    <name type="scientific">Araneus ventricosus</name>
    <name type="common">Orbweaver spider</name>
    <name type="synonym">Epeira ventricosa</name>
    <dbReference type="NCBI Taxonomy" id="182803"/>
    <lineage>
        <taxon>Eukaryota</taxon>
        <taxon>Metazoa</taxon>
        <taxon>Ecdysozoa</taxon>
        <taxon>Arthropoda</taxon>
        <taxon>Chelicerata</taxon>
        <taxon>Arachnida</taxon>
        <taxon>Araneae</taxon>
        <taxon>Araneomorphae</taxon>
        <taxon>Entelegynae</taxon>
        <taxon>Araneoidea</taxon>
        <taxon>Araneidae</taxon>
        <taxon>Araneus</taxon>
    </lineage>
</organism>
<name>A0A4Y2RRU9_ARAVE</name>
<protein>
    <recommendedName>
        <fullName evidence="3">MATH domain-containing protein</fullName>
    </recommendedName>
</protein>
<reference evidence="1 2" key="1">
    <citation type="journal article" date="2019" name="Sci. Rep.">
        <title>Orb-weaving spider Araneus ventricosus genome elucidates the spidroin gene catalogue.</title>
        <authorList>
            <person name="Kono N."/>
            <person name="Nakamura H."/>
            <person name="Ohtoshi R."/>
            <person name="Moran D.A.P."/>
            <person name="Shinohara A."/>
            <person name="Yoshida Y."/>
            <person name="Fujiwara M."/>
            <person name="Mori M."/>
            <person name="Tomita M."/>
            <person name="Arakawa K."/>
        </authorList>
    </citation>
    <scope>NUCLEOTIDE SEQUENCE [LARGE SCALE GENOMIC DNA]</scope>
</reference>
<keyword evidence="2" id="KW-1185">Reference proteome</keyword>
<evidence type="ECO:0008006" key="3">
    <source>
        <dbReference type="Google" id="ProtNLM"/>
    </source>
</evidence>
<sequence>MIATSDAYKGVPFTCLWTIENVPKLTPIDLKSPRFVAHSIRKETWYLQIVESEVSENAGNCFCCRLRVDEETLQTDDENLLQEISSIVTSSHFFLMMDPR</sequence>
<dbReference type="Proteomes" id="UP000499080">
    <property type="component" value="Unassembled WGS sequence"/>
</dbReference>
<dbReference type="AlphaFoldDB" id="A0A4Y2RRU9"/>
<comment type="caution">
    <text evidence="1">The sequence shown here is derived from an EMBL/GenBank/DDBJ whole genome shotgun (WGS) entry which is preliminary data.</text>
</comment>
<proteinExistence type="predicted"/>